<organism evidence="11 12">
    <name type="scientific">Desulfuribacillus alkaliarsenatis</name>
    <dbReference type="NCBI Taxonomy" id="766136"/>
    <lineage>
        <taxon>Bacteria</taxon>
        <taxon>Bacillati</taxon>
        <taxon>Bacillota</taxon>
        <taxon>Desulfuribacillia</taxon>
        <taxon>Desulfuribacillales</taxon>
        <taxon>Desulfuribacillaceae</taxon>
        <taxon>Desulfuribacillus</taxon>
    </lineage>
</organism>
<feature type="binding site" evidence="9">
    <location>
        <position position="122"/>
    </location>
    <ligand>
        <name>(2E)-4-hydroxy-3-methylbut-2-enyl diphosphate</name>
        <dbReference type="ChEBI" id="CHEBI:128753"/>
    </ligand>
</feature>
<dbReference type="AlphaFoldDB" id="A0A1E5FZZ3"/>
<dbReference type="InterPro" id="IPR035104">
    <property type="entry name" value="Ribosomal_protein_S1-like"/>
</dbReference>
<sequence>MAQYAGFCKGVKRAIDTAKDIGNEYGKALTLGPIVHNQFVVDYLAQFGVGAIDSIDYLDQVEKNTAIVLRSHGVGKAVYDRLEKEQIQYVDATCPFVKAVHKLAYKAYTENKDVIIVGDPTHPEVIGILGWTDNKGYVLKNADNIKDLPKLNRDIVVVAQTTQTDENWKEITNTLKDLYSNIKVYNTICKATSERQSAAIDLAKEVDLMLVVGSQSSSNTMKLAKVCNNQGATTYQIESVADINKNWFFKNMTVGITAGASTPDWVLKEVIQMTEELLNEVNDLKKIEKGEVLKGTVTKIEDNQVTVDVGYKYEGIIPIGELSSLHIETANDAVKEGEQVEVEVLRINDEKSKMILSKKAVDSKNAWQTLQQKYDDKEILEVTVADVVKGGLVVDIGVRGFIPASHVERHFVEDFSDYKGRNLKVKIIEFDQENNKVILSQKVVLDEELETQKKNVIVNLEPGAIIEGTVQRITDFGAFVDIGGVDGLVHVSELAWYRVDHPSDVVKEGDVVKVKILSLDANNERISLSLKSAQPSPWDEINKKFSEGQIAEGIVKRLVSFGAFIELLPGVEGLVHISEISDKHIGAASDVLEVGQQITVKILDINTDEKRISLSIKQTIEPEPTQDNEIDLQKINETTTYTFGEMIGDKLKDLK</sequence>
<dbReference type="InterPro" id="IPR003029">
    <property type="entry name" value="S1_domain"/>
</dbReference>
<evidence type="ECO:0000256" key="5">
    <source>
        <dbReference type="ARBA" id="ARBA00023004"/>
    </source>
</evidence>
<dbReference type="FunFam" id="2.40.50.140:FF:000103">
    <property type="entry name" value="protein RRP5 homolog"/>
    <property type="match status" value="1"/>
</dbReference>
<protein>
    <recommendedName>
        <fullName evidence="9">4-hydroxy-3-methylbut-2-enyl diphosphate reductase</fullName>
        <shortName evidence="9">HMBPP reductase</shortName>
        <ecNumber evidence="9">1.17.7.4</ecNumber>
    </recommendedName>
</protein>
<evidence type="ECO:0000256" key="3">
    <source>
        <dbReference type="ARBA" id="ARBA00022723"/>
    </source>
</evidence>
<accession>A0A1E5FZZ3</accession>
<comment type="pathway">
    <text evidence="9">Isoprenoid biosynthesis; dimethylallyl diphosphate biosynthesis; dimethylallyl diphosphate from (2E)-4-hydroxy-3-methylbutenyl diphosphate: step 1/1.</text>
</comment>
<feature type="binding site" evidence="9">
    <location>
        <position position="261"/>
    </location>
    <ligand>
        <name>(2E)-4-hydroxy-3-methylbut-2-enyl diphosphate</name>
        <dbReference type="ChEBI" id="CHEBI:128753"/>
    </ligand>
</feature>
<dbReference type="GO" id="GO:0006412">
    <property type="term" value="P:translation"/>
    <property type="evidence" value="ECO:0007669"/>
    <property type="project" value="TreeGrafter"/>
</dbReference>
<feature type="binding site" evidence="9">
    <location>
        <position position="36"/>
    </location>
    <ligand>
        <name>dimethylallyl diphosphate</name>
        <dbReference type="ChEBI" id="CHEBI:57623"/>
    </ligand>
</feature>
<dbReference type="Gene3D" id="2.40.50.140">
    <property type="entry name" value="Nucleic acid-binding proteins"/>
    <property type="match status" value="4"/>
</dbReference>
<comment type="caution">
    <text evidence="11">The sequence shown here is derived from an EMBL/GenBank/DDBJ whole genome shotgun (WGS) entry which is preliminary data.</text>
</comment>
<comment type="similarity">
    <text evidence="9">Belongs to the IspH family.</text>
</comment>
<comment type="function">
    <text evidence="8">Binds mRNA; thus facilitating recognition of the initiation point. It is needed to translate mRNA with a short Shine-Dalgarno (SD) purine-rich sequence.</text>
</comment>
<comment type="pathway">
    <text evidence="9">Isoprenoid biosynthesis; isopentenyl diphosphate biosynthesis via DXP pathway; isopentenyl diphosphate from 1-deoxy-D-xylulose 5-phosphate: step 6/6.</text>
</comment>
<feature type="binding site" evidence="9">
    <location>
        <position position="8"/>
    </location>
    <ligand>
        <name>[4Fe-4S] cluster</name>
        <dbReference type="ChEBI" id="CHEBI:49883"/>
    </ligand>
</feature>
<feature type="binding site" evidence="9">
    <location>
        <position position="122"/>
    </location>
    <ligand>
        <name>isopentenyl diphosphate</name>
        <dbReference type="ChEBI" id="CHEBI:128769"/>
    </ligand>
</feature>
<feature type="domain" description="S1 motif" evidence="10">
    <location>
        <begin position="548"/>
        <end position="617"/>
    </location>
</feature>
<dbReference type="EC" id="1.17.7.4" evidence="9"/>
<feature type="binding site" evidence="9">
    <location>
        <position position="189"/>
    </location>
    <ligand>
        <name>[4Fe-4S] cluster</name>
        <dbReference type="ChEBI" id="CHEBI:49883"/>
    </ligand>
</feature>
<feature type="binding site" evidence="9">
    <location>
        <position position="72"/>
    </location>
    <ligand>
        <name>isopentenyl diphosphate</name>
        <dbReference type="ChEBI" id="CHEBI:128769"/>
    </ligand>
</feature>
<feature type="binding site" evidence="9">
    <location>
        <position position="161"/>
    </location>
    <ligand>
        <name>(2E)-4-hydroxy-3-methylbut-2-enyl diphosphate</name>
        <dbReference type="ChEBI" id="CHEBI:128753"/>
    </ligand>
</feature>
<dbReference type="HAMAP" id="MF_00191">
    <property type="entry name" value="IspH"/>
    <property type="match status" value="1"/>
</dbReference>
<comment type="cofactor">
    <cofactor evidence="9">
        <name>[4Fe-4S] cluster</name>
        <dbReference type="ChEBI" id="CHEBI:49883"/>
    </cofactor>
    <text evidence="9">Binds 1 [4Fe-4S] cluster per subunit.</text>
</comment>
<dbReference type="Pfam" id="PF00575">
    <property type="entry name" value="S1"/>
    <property type="match status" value="4"/>
</dbReference>
<feature type="binding site" evidence="9">
    <location>
        <position position="36"/>
    </location>
    <ligand>
        <name>isopentenyl diphosphate</name>
        <dbReference type="ChEBI" id="CHEBI:128769"/>
    </ligand>
</feature>
<dbReference type="UniPathway" id="UPA00059">
    <property type="reaction ID" value="UER00105"/>
</dbReference>
<evidence type="ECO:0000256" key="4">
    <source>
        <dbReference type="ARBA" id="ARBA00022980"/>
    </source>
</evidence>
<keyword evidence="9" id="KW-0414">Isoprene biosynthesis</keyword>
<dbReference type="InterPro" id="IPR050437">
    <property type="entry name" value="Ribos_protein_bS1-like"/>
</dbReference>
<feature type="binding site" evidence="9">
    <location>
        <position position="217"/>
    </location>
    <ligand>
        <name>(2E)-4-hydroxy-3-methylbut-2-enyl diphosphate</name>
        <dbReference type="ChEBI" id="CHEBI:128753"/>
    </ligand>
</feature>
<evidence type="ECO:0000256" key="1">
    <source>
        <dbReference type="ARBA" id="ARBA00006767"/>
    </source>
</evidence>
<keyword evidence="2 9" id="KW-0004">4Fe-4S</keyword>
<feature type="binding site" evidence="9">
    <location>
        <position position="261"/>
    </location>
    <ligand>
        <name>isopentenyl diphosphate</name>
        <dbReference type="ChEBI" id="CHEBI:128769"/>
    </ligand>
</feature>
<comment type="similarity">
    <text evidence="1">Belongs to the bacterial ribosomal protein bS1 family.</text>
</comment>
<dbReference type="GO" id="GO:0051745">
    <property type="term" value="F:4-hydroxy-3-methylbut-2-enyl diphosphate reductase activity"/>
    <property type="evidence" value="ECO:0007669"/>
    <property type="project" value="UniProtKB-UniRule"/>
</dbReference>
<dbReference type="FunFam" id="2.40.50.140:FF:000051">
    <property type="entry name" value="RNA-binding transcriptional accessory protein"/>
    <property type="match status" value="1"/>
</dbReference>
<keyword evidence="9" id="KW-0560">Oxidoreductase</keyword>
<feature type="binding site" evidence="9">
    <location>
        <position position="94"/>
    </location>
    <ligand>
        <name>[4Fe-4S] cluster</name>
        <dbReference type="ChEBI" id="CHEBI:49883"/>
    </ligand>
</feature>
<evidence type="ECO:0000256" key="8">
    <source>
        <dbReference type="ARBA" id="ARBA00025604"/>
    </source>
</evidence>
<dbReference type="CDD" id="cd05687">
    <property type="entry name" value="S1_RPS1_repeat_ec1_hs1"/>
    <property type="match status" value="1"/>
</dbReference>
<feature type="binding site" evidence="9">
    <location>
        <position position="72"/>
    </location>
    <ligand>
        <name>dimethylallyl diphosphate</name>
        <dbReference type="ChEBI" id="CHEBI:57623"/>
    </ligand>
</feature>
<dbReference type="Gene3D" id="3.40.1010.20">
    <property type="entry name" value="4-hydroxy-3-methylbut-2-enyl diphosphate reductase, catalytic domain"/>
    <property type="match status" value="2"/>
</dbReference>
<feature type="binding site" evidence="9">
    <location>
        <position position="122"/>
    </location>
    <ligand>
        <name>dimethylallyl diphosphate</name>
        <dbReference type="ChEBI" id="CHEBI:57623"/>
    </ligand>
</feature>
<dbReference type="UniPathway" id="UPA00056">
    <property type="reaction ID" value="UER00097"/>
</dbReference>
<dbReference type="NCBIfam" id="NF000907">
    <property type="entry name" value="PRK00087.1"/>
    <property type="match status" value="1"/>
</dbReference>
<keyword evidence="3 9" id="KW-0479">Metal-binding</keyword>
<dbReference type="NCBIfam" id="TIGR00216">
    <property type="entry name" value="ispH_lytB"/>
    <property type="match status" value="1"/>
</dbReference>
<reference evidence="11 12" key="1">
    <citation type="submission" date="2016-09" db="EMBL/GenBank/DDBJ databases">
        <title>Draft genome sequence for the type strain of Desulfuribacillus alkaliarsenatis AHT28, an obligately anaerobic, sulfidogenic bacterium isolated from Russian soda lake sediments.</title>
        <authorList>
            <person name="Abin C.A."/>
            <person name="Hollibaugh J.T."/>
        </authorList>
    </citation>
    <scope>NUCLEOTIDE SEQUENCE [LARGE SCALE GENOMIC DNA]</scope>
    <source>
        <strain evidence="11 12">AHT28</strain>
    </source>
</reference>
<feature type="binding site" evidence="9">
    <location>
        <position position="219"/>
    </location>
    <ligand>
        <name>(2E)-4-hydroxy-3-methylbut-2-enyl diphosphate</name>
        <dbReference type="ChEBI" id="CHEBI:128753"/>
    </ligand>
</feature>
<feature type="binding site" evidence="9">
    <location>
        <position position="36"/>
    </location>
    <ligand>
        <name>(2E)-4-hydroxy-3-methylbut-2-enyl diphosphate</name>
        <dbReference type="ChEBI" id="CHEBI:128753"/>
    </ligand>
</feature>
<dbReference type="PANTHER" id="PTHR10724:SF7">
    <property type="entry name" value="SMALL RIBOSOMAL SUBUNIT PROTEIN BS1C"/>
    <property type="match status" value="1"/>
</dbReference>
<keyword evidence="5 9" id="KW-0408">Iron</keyword>
<feature type="domain" description="S1 motif" evidence="10">
    <location>
        <begin position="463"/>
        <end position="531"/>
    </location>
</feature>
<dbReference type="GO" id="GO:0016114">
    <property type="term" value="P:terpenoid biosynthetic process"/>
    <property type="evidence" value="ECO:0007669"/>
    <property type="project" value="UniProtKB-UniRule"/>
</dbReference>
<feature type="binding site" evidence="9">
    <location>
        <position position="217"/>
    </location>
    <ligand>
        <name>isopentenyl diphosphate</name>
        <dbReference type="ChEBI" id="CHEBI:128769"/>
    </ligand>
</feature>
<dbReference type="GO" id="GO:0051539">
    <property type="term" value="F:4 iron, 4 sulfur cluster binding"/>
    <property type="evidence" value="ECO:0007669"/>
    <property type="project" value="UniProtKB-UniRule"/>
</dbReference>
<evidence type="ECO:0000313" key="12">
    <source>
        <dbReference type="Proteomes" id="UP000094296"/>
    </source>
</evidence>
<dbReference type="GO" id="GO:0050992">
    <property type="term" value="P:dimethylallyl diphosphate biosynthetic process"/>
    <property type="evidence" value="ECO:0007669"/>
    <property type="project" value="UniProtKB-UniRule"/>
</dbReference>
<evidence type="ECO:0000256" key="6">
    <source>
        <dbReference type="ARBA" id="ARBA00023014"/>
    </source>
</evidence>
<feature type="binding site" evidence="9">
    <location>
        <position position="72"/>
    </location>
    <ligand>
        <name>(2E)-4-hydroxy-3-methylbut-2-enyl diphosphate</name>
        <dbReference type="ChEBI" id="CHEBI:128753"/>
    </ligand>
</feature>
<keyword evidence="12" id="KW-1185">Reference proteome</keyword>
<dbReference type="GO" id="GO:0022627">
    <property type="term" value="C:cytosolic small ribosomal subunit"/>
    <property type="evidence" value="ECO:0007669"/>
    <property type="project" value="TreeGrafter"/>
</dbReference>
<dbReference type="GO" id="GO:0046872">
    <property type="term" value="F:metal ion binding"/>
    <property type="evidence" value="ECO:0007669"/>
    <property type="project" value="UniProtKB-KW"/>
</dbReference>
<dbReference type="Proteomes" id="UP000094296">
    <property type="component" value="Unassembled WGS sequence"/>
</dbReference>
<evidence type="ECO:0000259" key="10">
    <source>
        <dbReference type="PROSITE" id="PS50126"/>
    </source>
</evidence>
<name>A0A1E5FZZ3_9FIRM</name>
<dbReference type="EMBL" id="MIJE01000033">
    <property type="protein sequence ID" value="OEF96146.1"/>
    <property type="molecule type" value="Genomic_DNA"/>
</dbReference>
<keyword evidence="4" id="KW-0689">Ribosomal protein</keyword>
<feature type="binding site" evidence="9">
    <location>
        <position position="218"/>
    </location>
    <ligand>
        <name>(2E)-4-hydroxy-3-methylbut-2-enyl diphosphate</name>
        <dbReference type="ChEBI" id="CHEBI:128753"/>
    </ligand>
</feature>
<evidence type="ECO:0000256" key="2">
    <source>
        <dbReference type="ARBA" id="ARBA00022485"/>
    </source>
</evidence>
<evidence type="ECO:0000256" key="7">
    <source>
        <dbReference type="ARBA" id="ARBA00023274"/>
    </source>
</evidence>
<feature type="active site" description="Proton donor" evidence="9">
    <location>
        <position position="124"/>
    </location>
</feature>
<feature type="binding site" evidence="9">
    <location>
        <position position="219"/>
    </location>
    <ligand>
        <name>dimethylallyl diphosphate</name>
        <dbReference type="ChEBI" id="CHEBI:57623"/>
    </ligand>
</feature>
<feature type="binding site" evidence="9">
    <location>
        <position position="218"/>
    </location>
    <ligand>
        <name>dimethylallyl diphosphate</name>
        <dbReference type="ChEBI" id="CHEBI:57623"/>
    </ligand>
</feature>
<feature type="binding site" evidence="9">
    <location>
        <position position="219"/>
    </location>
    <ligand>
        <name>isopentenyl diphosphate</name>
        <dbReference type="ChEBI" id="CHEBI:128769"/>
    </ligand>
</feature>
<comment type="catalytic activity">
    <reaction evidence="9">
        <text>dimethylallyl diphosphate + 2 oxidized [2Fe-2S]-[ferredoxin] + H2O = (2E)-4-hydroxy-3-methylbut-2-enyl diphosphate + 2 reduced [2Fe-2S]-[ferredoxin] + 2 H(+)</text>
        <dbReference type="Rhea" id="RHEA:24825"/>
        <dbReference type="Rhea" id="RHEA-COMP:10000"/>
        <dbReference type="Rhea" id="RHEA-COMP:10001"/>
        <dbReference type="ChEBI" id="CHEBI:15377"/>
        <dbReference type="ChEBI" id="CHEBI:15378"/>
        <dbReference type="ChEBI" id="CHEBI:33737"/>
        <dbReference type="ChEBI" id="CHEBI:33738"/>
        <dbReference type="ChEBI" id="CHEBI:57623"/>
        <dbReference type="ChEBI" id="CHEBI:128753"/>
        <dbReference type="EC" id="1.17.7.4"/>
    </reaction>
</comment>
<gene>
    <name evidence="9" type="primary">ispH</name>
    <name evidence="11" type="ORF">BHF68_09775</name>
</gene>
<dbReference type="CDD" id="cd05688">
    <property type="entry name" value="S1_RPS1_repeat_ec3"/>
    <property type="match status" value="1"/>
</dbReference>
<dbReference type="GO" id="GO:0003735">
    <property type="term" value="F:structural constituent of ribosome"/>
    <property type="evidence" value="ECO:0007669"/>
    <property type="project" value="TreeGrafter"/>
</dbReference>
<dbReference type="InterPro" id="IPR012340">
    <property type="entry name" value="NA-bd_OB-fold"/>
</dbReference>
<dbReference type="GO" id="GO:0019288">
    <property type="term" value="P:isopentenyl diphosphate biosynthetic process, methylerythritol 4-phosphate pathway"/>
    <property type="evidence" value="ECO:0007669"/>
    <property type="project" value="UniProtKB-UniRule"/>
</dbReference>
<feature type="binding site" evidence="9">
    <location>
        <position position="261"/>
    </location>
    <ligand>
        <name>dimethylallyl diphosphate</name>
        <dbReference type="ChEBI" id="CHEBI:57623"/>
    </ligand>
</feature>
<feature type="binding site" evidence="9">
    <location>
        <position position="217"/>
    </location>
    <ligand>
        <name>dimethylallyl diphosphate</name>
        <dbReference type="ChEBI" id="CHEBI:57623"/>
    </ligand>
</feature>
<dbReference type="SUPFAM" id="SSF50249">
    <property type="entry name" value="Nucleic acid-binding proteins"/>
    <property type="match status" value="4"/>
</dbReference>
<dbReference type="Gene3D" id="3.40.50.11270">
    <property type="match status" value="1"/>
</dbReference>
<dbReference type="PANTHER" id="PTHR10724">
    <property type="entry name" value="30S RIBOSOMAL PROTEIN S1"/>
    <property type="match status" value="1"/>
</dbReference>
<dbReference type="GO" id="GO:0003729">
    <property type="term" value="F:mRNA binding"/>
    <property type="evidence" value="ECO:0007669"/>
    <property type="project" value="TreeGrafter"/>
</dbReference>
<dbReference type="PRINTS" id="PR00681">
    <property type="entry name" value="RIBOSOMALS1"/>
</dbReference>
<feature type="domain" description="S1 motif" evidence="10">
    <location>
        <begin position="290"/>
        <end position="359"/>
    </location>
</feature>
<proteinExistence type="inferred from homology"/>
<dbReference type="InterPro" id="IPR003451">
    <property type="entry name" value="LytB/IspH"/>
</dbReference>
<comment type="function">
    <text evidence="9">Catalyzes the conversion of 1-hydroxy-2-methyl-2-(E)-butenyl 4-diphosphate (HMBPP) into a mixture of isopentenyl diphosphate (IPP) and dimethylallyl diphosphate (DMAPP). Acts in the terminal step of the DOXP/MEP pathway for isoprenoid precursor biosynthesis.</text>
</comment>
<comment type="catalytic activity">
    <reaction evidence="9">
        <text>isopentenyl diphosphate + 2 oxidized [2Fe-2S]-[ferredoxin] + H2O = (2E)-4-hydroxy-3-methylbut-2-enyl diphosphate + 2 reduced [2Fe-2S]-[ferredoxin] + 2 H(+)</text>
        <dbReference type="Rhea" id="RHEA:24488"/>
        <dbReference type="Rhea" id="RHEA-COMP:10000"/>
        <dbReference type="Rhea" id="RHEA-COMP:10001"/>
        <dbReference type="ChEBI" id="CHEBI:15377"/>
        <dbReference type="ChEBI" id="CHEBI:15378"/>
        <dbReference type="ChEBI" id="CHEBI:33737"/>
        <dbReference type="ChEBI" id="CHEBI:33738"/>
        <dbReference type="ChEBI" id="CHEBI:128753"/>
        <dbReference type="ChEBI" id="CHEBI:128769"/>
        <dbReference type="EC" id="1.17.7.4"/>
    </reaction>
</comment>
<dbReference type="SMART" id="SM00316">
    <property type="entry name" value="S1"/>
    <property type="match status" value="4"/>
</dbReference>
<dbReference type="Pfam" id="PF02401">
    <property type="entry name" value="LYTB"/>
    <property type="match status" value="1"/>
</dbReference>
<dbReference type="NCBIfam" id="NF005208">
    <property type="entry name" value="PRK06676.1"/>
    <property type="match status" value="1"/>
</dbReference>
<evidence type="ECO:0000313" key="11">
    <source>
        <dbReference type="EMBL" id="OEF96146.1"/>
    </source>
</evidence>
<evidence type="ECO:0000256" key="9">
    <source>
        <dbReference type="HAMAP-Rule" id="MF_00191"/>
    </source>
</evidence>
<dbReference type="STRING" id="766136.BHF68_09775"/>
<feature type="binding site" evidence="9">
    <location>
        <position position="218"/>
    </location>
    <ligand>
        <name>isopentenyl diphosphate</name>
        <dbReference type="ChEBI" id="CHEBI:128769"/>
    </ligand>
</feature>
<dbReference type="CDD" id="cd04465">
    <property type="entry name" value="S1_RPS1_repeat_ec2_hs2"/>
    <property type="match status" value="1"/>
</dbReference>
<feature type="domain" description="S1 motif" evidence="10">
    <location>
        <begin position="377"/>
        <end position="442"/>
    </location>
</feature>
<dbReference type="PROSITE" id="PS50126">
    <property type="entry name" value="S1"/>
    <property type="match status" value="4"/>
</dbReference>
<keyword evidence="6 9" id="KW-0411">Iron-sulfur</keyword>
<keyword evidence="7" id="KW-0687">Ribonucleoprotein</keyword>
<dbReference type="CDD" id="cd13944">
    <property type="entry name" value="lytB_ispH"/>
    <property type="match status" value="1"/>
</dbReference>